<evidence type="ECO:0000313" key="1">
    <source>
        <dbReference type="EMBL" id="QQP55223.1"/>
    </source>
</evidence>
<protein>
    <submittedName>
        <fullName evidence="1">Uncharacterized protein</fullName>
    </submittedName>
</protein>
<proteinExistence type="predicted"/>
<keyword evidence="2" id="KW-1185">Reference proteome</keyword>
<evidence type="ECO:0000313" key="2">
    <source>
        <dbReference type="Proteomes" id="UP000595437"/>
    </source>
</evidence>
<sequence length="58" mass="6666">MHFWVQNCWLQKRLADYQPLQPSNLKAIFLVAAARSGSLDLRIPSTKDDSWTYGAQDI</sequence>
<reference evidence="2" key="1">
    <citation type="submission" date="2021-01" db="EMBL/GenBank/DDBJ databases">
        <title>Caligus Genome Assembly.</title>
        <authorList>
            <person name="Gallardo-Escarate C."/>
        </authorList>
    </citation>
    <scope>NUCLEOTIDE SEQUENCE [LARGE SCALE GENOMIC DNA]</scope>
</reference>
<dbReference type="EMBL" id="CP045894">
    <property type="protein sequence ID" value="QQP55223.1"/>
    <property type="molecule type" value="Genomic_DNA"/>
</dbReference>
<name>A0A7T8KGA8_CALRO</name>
<gene>
    <name evidence="1" type="ORF">FKW44_008346</name>
</gene>
<dbReference type="AlphaFoldDB" id="A0A7T8KGA8"/>
<organism evidence="1 2">
    <name type="scientific">Caligus rogercresseyi</name>
    <name type="common">Sea louse</name>
    <dbReference type="NCBI Taxonomy" id="217165"/>
    <lineage>
        <taxon>Eukaryota</taxon>
        <taxon>Metazoa</taxon>
        <taxon>Ecdysozoa</taxon>
        <taxon>Arthropoda</taxon>
        <taxon>Crustacea</taxon>
        <taxon>Multicrustacea</taxon>
        <taxon>Hexanauplia</taxon>
        <taxon>Copepoda</taxon>
        <taxon>Siphonostomatoida</taxon>
        <taxon>Caligidae</taxon>
        <taxon>Caligus</taxon>
    </lineage>
</organism>
<dbReference type="Proteomes" id="UP000595437">
    <property type="component" value="Chromosome 5"/>
</dbReference>
<accession>A0A7T8KGA8</accession>